<evidence type="ECO:0000313" key="1">
    <source>
        <dbReference type="EMBL" id="SFT04837.1"/>
    </source>
</evidence>
<sequence length="48" mass="5361">MEELDTELKGHPENFTATCQWLREASANIEQAEQSYLKPVATPKAAGR</sequence>
<evidence type="ECO:0000313" key="2">
    <source>
        <dbReference type="Proteomes" id="UP000198852"/>
    </source>
</evidence>
<proteinExistence type="predicted"/>
<dbReference type="AlphaFoldDB" id="A0A1I6UU02"/>
<accession>A0A1I6UU02</accession>
<organism evidence="1 2">
    <name type="scientific">Saccharopolyspora flava</name>
    <dbReference type="NCBI Taxonomy" id="95161"/>
    <lineage>
        <taxon>Bacteria</taxon>
        <taxon>Bacillati</taxon>
        <taxon>Actinomycetota</taxon>
        <taxon>Actinomycetes</taxon>
        <taxon>Pseudonocardiales</taxon>
        <taxon>Pseudonocardiaceae</taxon>
        <taxon>Saccharopolyspora</taxon>
    </lineage>
</organism>
<protein>
    <submittedName>
        <fullName evidence="1">Uncharacterized protein</fullName>
    </submittedName>
</protein>
<reference evidence="2" key="1">
    <citation type="submission" date="2016-10" db="EMBL/GenBank/DDBJ databases">
        <authorList>
            <person name="Varghese N."/>
            <person name="Submissions S."/>
        </authorList>
    </citation>
    <scope>NUCLEOTIDE SEQUENCE [LARGE SCALE GENOMIC DNA]</scope>
    <source>
        <strain evidence="2">DSM 44771</strain>
    </source>
</reference>
<dbReference type="Proteomes" id="UP000198852">
    <property type="component" value="Unassembled WGS sequence"/>
</dbReference>
<dbReference type="RefSeq" id="WP_175548275.1">
    <property type="nucleotide sequence ID" value="NZ_FOZX01000013.1"/>
</dbReference>
<name>A0A1I6UU02_9PSEU</name>
<gene>
    <name evidence="1" type="ORF">SAMN05660874_05249</name>
</gene>
<dbReference type="EMBL" id="FOZX01000013">
    <property type="protein sequence ID" value="SFT04837.1"/>
    <property type="molecule type" value="Genomic_DNA"/>
</dbReference>
<keyword evidence="2" id="KW-1185">Reference proteome</keyword>